<keyword evidence="7" id="KW-1185">Reference proteome</keyword>
<dbReference type="GO" id="GO:0005815">
    <property type="term" value="C:microtubule organizing center"/>
    <property type="evidence" value="ECO:0007669"/>
    <property type="project" value="InterPro"/>
</dbReference>
<evidence type="ECO:0000313" key="7">
    <source>
        <dbReference type="Proteomes" id="UP001152533"/>
    </source>
</evidence>
<feature type="compositionally biased region" description="Basic and acidic residues" evidence="4">
    <location>
        <begin position="100"/>
        <end position="112"/>
    </location>
</feature>
<evidence type="ECO:0000256" key="4">
    <source>
        <dbReference type="SAM" id="MobiDB-lite"/>
    </source>
</evidence>
<comment type="caution">
    <text evidence="6">The sequence shown here is derived from an EMBL/GenBank/DDBJ whole genome shotgun (WGS) entry which is preliminary data.</text>
</comment>
<feature type="coiled-coil region" evidence="3">
    <location>
        <begin position="195"/>
        <end position="250"/>
    </location>
</feature>
<proteinExistence type="predicted"/>
<keyword evidence="2" id="KW-0963">Cytoplasm</keyword>
<evidence type="ECO:0000259" key="5">
    <source>
        <dbReference type="Pfam" id="PF07989"/>
    </source>
</evidence>
<sequence length="905" mass="97781">MEIQTQSRERERSHPSPTYPRAASRSSTSTGATRRTPLSAHSSTSHLASSPRPSSGHPSHRFHHASCAPSTSSRPSSALSRDRGSESGRQSAASSYLQEKLQKRREETERLSALESTPEMSASMELPAGNQSSPAKGSSVDRPRSSGGNPDSAKKKGFGLKEMEATVSTLHKQNFDLKLELFHRRERQSVLEDRIEALEVEKAQVDDVNDKLLDELEKRDKAVQEAVQMIVALEAQVETLLQEREMVRQVDAAGYPPLNDIESRLNGPTPKPKIADLAQLEEDAKALNRMPSFMSDRTENTENLRKVYLSSRGSILSLPRITTEGAEDNDGRRINSLTSPSLSVLSESSFTSVYGEREDQDETIVADPEEPPTMDGTSLHSEPRKLSLGGDLTQLHRPVAMAPVRPDRSSRSSSLSRVPGPGQFQSIHDIIGHSSPLQKLARLDPSCLDKSPTQEHFSFANRGQTHKYVKDAKRETMRRVVTDDPMARSSEHTLPPTPDTISTSTLRRFKNSNDTLSRQRNVSGQSSYPSVSDGTSRGDDADHMGGAPVFESPLVSALGNGPVSAALSSAFDTRPPLISRPRSAGESTVSRRGPDWESDSESVHSLDSSLDIWLQQGKEPKGYDRSDSPDLFNFPPSGGGWAPHTMFGSSGGTYSVPGLAQQPANPVEDLMSAQEALFPDAVHPPPAPNRRSSLGAKTGPTSRNSPVHGKLRKSPSRSGSRRNSSVDAQTLQVSQSGAHTPQQSESKAASRSKDNRYPPASGSTPRGHRLNFFRRSIGGGPALPTVEIDEVPHSASAAPMGVPSWVQRGNLADGERTSATPPPIMRNPRQGRAVSVDEGAPIHDRPPMTPTTPAAHHTTLTPVSKGSASGETTPTSNNASGGAPLNKRKWLPGFSRTSSLRNRAG</sequence>
<dbReference type="GO" id="GO:0005737">
    <property type="term" value="C:cytoplasm"/>
    <property type="evidence" value="ECO:0007669"/>
    <property type="project" value="UniProtKB-SubCell"/>
</dbReference>
<dbReference type="AlphaFoldDB" id="A0A9W4S6A9"/>
<dbReference type="InterPro" id="IPR012943">
    <property type="entry name" value="Cnn_1N"/>
</dbReference>
<feature type="compositionally biased region" description="Polar residues" evidence="4">
    <location>
        <begin position="499"/>
        <end position="535"/>
    </location>
</feature>
<feature type="compositionally biased region" description="Low complexity" evidence="4">
    <location>
        <begin position="716"/>
        <end position="725"/>
    </location>
</feature>
<feature type="region of interest" description="Disordered" evidence="4">
    <location>
        <begin position="402"/>
        <end position="428"/>
    </location>
</feature>
<feature type="compositionally biased region" description="Polar residues" evidence="4">
    <location>
        <begin position="864"/>
        <end position="880"/>
    </location>
</feature>
<reference evidence="6" key="1">
    <citation type="submission" date="2022-08" db="EMBL/GenBank/DDBJ databases">
        <authorList>
            <person name="Giroux E."/>
            <person name="Giroux E."/>
        </authorList>
    </citation>
    <scope>NUCLEOTIDE SEQUENCE</scope>
    <source>
        <strain evidence="6">H1091258</strain>
    </source>
</reference>
<dbReference type="EMBL" id="CAMGZC010001792">
    <property type="protein sequence ID" value="CAI0653721.1"/>
    <property type="molecule type" value="Genomic_DNA"/>
</dbReference>
<protein>
    <recommendedName>
        <fullName evidence="5">Centrosomin N-terminal motif 1 domain-containing protein</fullName>
    </recommendedName>
</protein>
<organism evidence="6 7">
    <name type="scientific">Colletotrichum noveboracense</name>
    <dbReference type="NCBI Taxonomy" id="2664923"/>
    <lineage>
        <taxon>Eukaryota</taxon>
        <taxon>Fungi</taxon>
        <taxon>Dikarya</taxon>
        <taxon>Ascomycota</taxon>
        <taxon>Pezizomycotina</taxon>
        <taxon>Sordariomycetes</taxon>
        <taxon>Hypocreomycetidae</taxon>
        <taxon>Glomerellales</taxon>
        <taxon>Glomerellaceae</taxon>
        <taxon>Colletotrichum</taxon>
        <taxon>Colletotrichum gloeosporioides species complex</taxon>
    </lineage>
</organism>
<feature type="compositionally biased region" description="Basic and acidic residues" evidence="4">
    <location>
        <begin position="468"/>
        <end position="491"/>
    </location>
</feature>
<feature type="region of interest" description="Disordered" evidence="4">
    <location>
        <begin position="679"/>
        <end position="776"/>
    </location>
</feature>
<feature type="region of interest" description="Disordered" evidence="4">
    <location>
        <begin position="1"/>
        <end position="160"/>
    </location>
</feature>
<feature type="region of interest" description="Disordered" evidence="4">
    <location>
        <begin position="573"/>
        <end position="607"/>
    </location>
</feature>
<evidence type="ECO:0000256" key="3">
    <source>
        <dbReference type="SAM" id="Coils"/>
    </source>
</evidence>
<keyword evidence="3" id="KW-0175">Coiled coil</keyword>
<feature type="domain" description="Centrosomin N-terminal motif 1" evidence="5">
    <location>
        <begin position="160"/>
        <end position="228"/>
    </location>
</feature>
<evidence type="ECO:0000313" key="6">
    <source>
        <dbReference type="EMBL" id="CAI0653721.1"/>
    </source>
</evidence>
<feature type="region of interest" description="Disordered" evidence="4">
    <location>
        <begin position="348"/>
        <end position="383"/>
    </location>
</feature>
<feature type="region of interest" description="Disordered" evidence="4">
    <location>
        <begin position="795"/>
        <end position="905"/>
    </location>
</feature>
<feature type="compositionally biased region" description="Polar residues" evidence="4">
    <location>
        <begin position="726"/>
        <end position="749"/>
    </location>
</feature>
<feature type="compositionally biased region" description="Low complexity" evidence="4">
    <location>
        <begin position="21"/>
        <end position="57"/>
    </location>
</feature>
<feature type="compositionally biased region" description="Low complexity" evidence="4">
    <location>
        <begin position="65"/>
        <end position="79"/>
    </location>
</feature>
<feature type="compositionally biased region" description="Polar residues" evidence="4">
    <location>
        <begin position="895"/>
        <end position="905"/>
    </location>
</feature>
<feature type="region of interest" description="Disordered" evidence="4">
    <location>
        <begin position="462"/>
        <end position="548"/>
    </location>
</feature>
<name>A0A9W4S6A9_9PEZI</name>
<comment type="subcellular location">
    <subcellularLocation>
        <location evidence="1">Cytoplasm</location>
    </subcellularLocation>
</comment>
<feature type="compositionally biased region" description="Low complexity" evidence="4">
    <location>
        <begin position="851"/>
        <end position="862"/>
    </location>
</feature>
<dbReference type="Proteomes" id="UP001152533">
    <property type="component" value="Unassembled WGS sequence"/>
</dbReference>
<dbReference type="Pfam" id="PF07989">
    <property type="entry name" value="Cnn_1N"/>
    <property type="match status" value="1"/>
</dbReference>
<feature type="compositionally biased region" description="Polar residues" evidence="4">
    <location>
        <begin position="87"/>
        <end position="97"/>
    </location>
</feature>
<evidence type="ECO:0000256" key="2">
    <source>
        <dbReference type="ARBA" id="ARBA00022490"/>
    </source>
</evidence>
<accession>A0A9W4S6A9</accession>
<gene>
    <name evidence="6" type="ORF">CGXH109_LOCUS130642</name>
</gene>
<evidence type="ECO:0000256" key="1">
    <source>
        <dbReference type="ARBA" id="ARBA00004496"/>
    </source>
</evidence>
<feature type="compositionally biased region" description="Acidic residues" evidence="4">
    <location>
        <begin position="358"/>
        <end position="372"/>
    </location>
</feature>